<comment type="caution">
    <text evidence="2">The sequence shown here is derived from an EMBL/GenBank/DDBJ whole genome shotgun (WGS) entry which is preliminary data.</text>
</comment>
<dbReference type="AlphaFoldDB" id="T0JZ12"/>
<dbReference type="Proteomes" id="UP000015530">
    <property type="component" value="Unassembled WGS sequence"/>
</dbReference>
<evidence type="ECO:0000313" key="3">
    <source>
        <dbReference type="Proteomes" id="UP000015530"/>
    </source>
</evidence>
<name>T0JZ12_COLGC</name>
<evidence type="ECO:0000313" key="2">
    <source>
        <dbReference type="EMBL" id="EQB44774.1"/>
    </source>
</evidence>
<reference evidence="3" key="1">
    <citation type="journal article" date="2013" name="Mol. Plant Microbe Interact.">
        <title>Global aspects of pacC regulation of pathogenicity genes in Colletotrichum gloeosporioides as revealed by transcriptome analysis.</title>
        <authorList>
            <person name="Alkan N."/>
            <person name="Meng X."/>
            <person name="Friedlander G."/>
            <person name="Reuveni E."/>
            <person name="Sukno S."/>
            <person name="Sherman A."/>
            <person name="Thon M."/>
            <person name="Fluhr R."/>
            <person name="Prusky D."/>
        </authorList>
    </citation>
    <scope>NUCLEOTIDE SEQUENCE [LARGE SCALE GENOMIC DNA]</scope>
    <source>
        <strain evidence="3">Cg-14</strain>
    </source>
</reference>
<dbReference type="HOGENOM" id="CLU_1731325_0_0_1"/>
<accession>T0JZ12</accession>
<feature type="region of interest" description="Disordered" evidence="1">
    <location>
        <begin position="84"/>
        <end position="114"/>
    </location>
</feature>
<dbReference type="EMBL" id="AMYD01003893">
    <property type="protein sequence ID" value="EQB44774.1"/>
    <property type="molecule type" value="Genomic_DNA"/>
</dbReference>
<protein>
    <submittedName>
        <fullName evidence="2">Uncharacterized protein</fullName>
    </submittedName>
</protein>
<organism evidence="2 3">
    <name type="scientific">Colletotrichum gloeosporioides (strain Cg-14)</name>
    <name type="common">Anthracnose fungus</name>
    <name type="synonym">Glomerella cingulata</name>
    <dbReference type="NCBI Taxonomy" id="1237896"/>
    <lineage>
        <taxon>Eukaryota</taxon>
        <taxon>Fungi</taxon>
        <taxon>Dikarya</taxon>
        <taxon>Ascomycota</taxon>
        <taxon>Pezizomycotina</taxon>
        <taxon>Sordariomycetes</taxon>
        <taxon>Hypocreomycetidae</taxon>
        <taxon>Glomerellales</taxon>
        <taxon>Glomerellaceae</taxon>
        <taxon>Colletotrichum</taxon>
        <taxon>Colletotrichum gloeosporioides species complex</taxon>
    </lineage>
</organism>
<evidence type="ECO:0000256" key="1">
    <source>
        <dbReference type="SAM" id="MobiDB-lite"/>
    </source>
</evidence>
<gene>
    <name evidence="2" type="ORF">CGLO_16437</name>
</gene>
<sequence length="151" mass="16381">MPQMDTLLNVTRCYTTPNMNRSRCDAVGVGRCRDQLPARLSGAATSPGLGDADTSASPILYDATGFSYLFSVVLRVKTARKNVSPSGAVRANVKRRLPKPASPNRLPTPIEPTCKDSTTHTESCYSLAINLFSLSSYYSSHQVVQPSDVRI</sequence>
<proteinExistence type="predicted"/>